<reference evidence="2 3" key="1">
    <citation type="journal article" date="2023" name="Plants (Basel)">
        <title>Bridging the Gap: Combining Genomics and Transcriptomics Approaches to Understand Stylosanthes scabra, an Orphan Legume from the Brazilian Caatinga.</title>
        <authorList>
            <person name="Ferreira-Neto J.R.C."/>
            <person name="da Silva M.D."/>
            <person name="Binneck E."/>
            <person name="de Melo N.F."/>
            <person name="da Silva R.H."/>
            <person name="de Melo A.L.T.M."/>
            <person name="Pandolfi V."/>
            <person name="Bustamante F.O."/>
            <person name="Brasileiro-Vidal A.C."/>
            <person name="Benko-Iseppon A.M."/>
        </authorList>
    </citation>
    <scope>NUCLEOTIDE SEQUENCE [LARGE SCALE GENOMIC DNA]</scope>
    <source>
        <tissue evidence="2">Leaves</tissue>
    </source>
</reference>
<evidence type="ECO:0000256" key="1">
    <source>
        <dbReference type="SAM" id="MobiDB-lite"/>
    </source>
</evidence>
<name>A0ABU6Y0D9_9FABA</name>
<feature type="region of interest" description="Disordered" evidence="1">
    <location>
        <begin position="36"/>
        <end position="69"/>
    </location>
</feature>
<gene>
    <name evidence="2" type="ORF">PIB30_115600</name>
</gene>
<dbReference type="EMBL" id="JASCZI010224469">
    <property type="protein sequence ID" value="MED6203452.1"/>
    <property type="molecule type" value="Genomic_DNA"/>
</dbReference>
<comment type="caution">
    <text evidence="2">The sequence shown here is derived from an EMBL/GenBank/DDBJ whole genome shotgun (WGS) entry which is preliminary data.</text>
</comment>
<evidence type="ECO:0000313" key="3">
    <source>
        <dbReference type="Proteomes" id="UP001341840"/>
    </source>
</evidence>
<proteinExistence type="predicted"/>
<evidence type="ECO:0000313" key="2">
    <source>
        <dbReference type="EMBL" id="MED6203452.1"/>
    </source>
</evidence>
<keyword evidence="3" id="KW-1185">Reference proteome</keyword>
<feature type="non-terminal residue" evidence="2">
    <location>
        <position position="69"/>
    </location>
</feature>
<organism evidence="2 3">
    <name type="scientific">Stylosanthes scabra</name>
    <dbReference type="NCBI Taxonomy" id="79078"/>
    <lineage>
        <taxon>Eukaryota</taxon>
        <taxon>Viridiplantae</taxon>
        <taxon>Streptophyta</taxon>
        <taxon>Embryophyta</taxon>
        <taxon>Tracheophyta</taxon>
        <taxon>Spermatophyta</taxon>
        <taxon>Magnoliopsida</taxon>
        <taxon>eudicotyledons</taxon>
        <taxon>Gunneridae</taxon>
        <taxon>Pentapetalae</taxon>
        <taxon>rosids</taxon>
        <taxon>fabids</taxon>
        <taxon>Fabales</taxon>
        <taxon>Fabaceae</taxon>
        <taxon>Papilionoideae</taxon>
        <taxon>50 kb inversion clade</taxon>
        <taxon>dalbergioids sensu lato</taxon>
        <taxon>Dalbergieae</taxon>
        <taxon>Pterocarpus clade</taxon>
        <taxon>Stylosanthes</taxon>
    </lineage>
</organism>
<protein>
    <submittedName>
        <fullName evidence="2">Uncharacterized protein</fullName>
    </submittedName>
</protein>
<dbReference type="Proteomes" id="UP001341840">
    <property type="component" value="Unassembled WGS sequence"/>
</dbReference>
<sequence length="69" mass="7360">VFWAPSPPQVPPRLALHRVHTAFSFSPVPLRPARGLRFTRGHGRSSASVGRIGVQGTVSPPVTSPRPGI</sequence>
<feature type="non-terminal residue" evidence="2">
    <location>
        <position position="1"/>
    </location>
</feature>
<accession>A0ABU6Y0D9</accession>